<evidence type="ECO:0000313" key="3">
    <source>
        <dbReference type="EMBL" id="QJC56807.1"/>
    </source>
</evidence>
<sequence>MAISNSIYWWRVITHLGSASILLPIFFLHFLGLFLVQRKVAYRWLFALGLAVLLTLMSKCLFWGWGLGIAALDFTGISGHTLLATAIFPVLFRLYISSDSRFKCQLAACLGILFSVGVGWSRIILGAHSFSEVCLGWALGAAVSLFVLNAIEKPLSLNWAVRLSPLLFFLAFNSYASQIVPSHAWEVKLALALSGRDHPFRR</sequence>
<feature type="transmembrane region" description="Helical" evidence="1">
    <location>
        <begin position="43"/>
        <end position="65"/>
    </location>
</feature>
<dbReference type="EMBL" id="CP051461">
    <property type="protein sequence ID" value="QJC56807.1"/>
    <property type="molecule type" value="Genomic_DNA"/>
</dbReference>
<evidence type="ECO:0000313" key="4">
    <source>
        <dbReference type="Proteomes" id="UP000502041"/>
    </source>
</evidence>
<feature type="transmembrane region" description="Helical" evidence="1">
    <location>
        <begin position="12"/>
        <end position="36"/>
    </location>
</feature>
<dbReference type="Pfam" id="PF01569">
    <property type="entry name" value="PAP2"/>
    <property type="match status" value="1"/>
</dbReference>
<accession>A0A6H2HAL3</accession>
<feature type="transmembrane region" description="Helical" evidence="1">
    <location>
        <begin position="130"/>
        <end position="151"/>
    </location>
</feature>
<keyword evidence="4" id="KW-1185">Reference proteome</keyword>
<feature type="transmembrane region" description="Helical" evidence="1">
    <location>
        <begin position="77"/>
        <end position="94"/>
    </location>
</feature>
<dbReference type="KEGG" id="pvac:HC248_02118"/>
<dbReference type="AlphaFoldDB" id="A0A6H2HAL3"/>
<dbReference type="InterPro" id="IPR000326">
    <property type="entry name" value="PAP2/HPO"/>
</dbReference>
<dbReference type="RefSeq" id="WP_168922412.1">
    <property type="nucleotide sequence ID" value="NZ_CP051461.1"/>
</dbReference>
<proteinExistence type="predicted"/>
<keyword evidence="1" id="KW-1133">Transmembrane helix</keyword>
<evidence type="ECO:0000259" key="2">
    <source>
        <dbReference type="SMART" id="SM00014"/>
    </source>
</evidence>
<reference evidence="3 4" key="1">
    <citation type="submission" date="2020-04" db="EMBL/GenBank/DDBJ databases">
        <title>Complete genome of a Psychrophilic, Marine, Gas Vacuolate Bacterium Polaromonas vacuolata KCTC 22033T.</title>
        <authorList>
            <person name="Hwang K."/>
            <person name="Kim K.M."/>
        </authorList>
    </citation>
    <scope>NUCLEOTIDE SEQUENCE [LARGE SCALE GENOMIC DNA]</scope>
    <source>
        <strain evidence="3 4">KCTC 22033</strain>
    </source>
</reference>
<keyword evidence="1" id="KW-0812">Transmembrane</keyword>
<organism evidence="3 4">
    <name type="scientific">Polaromonas vacuolata</name>
    <dbReference type="NCBI Taxonomy" id="37448"/>
    <lineage>
        <taxon>Bacteria</taxon>
        <taxon>Pseudomonadati</taxon>
        <taxon>Pseudomonadota</taxon>
        <taxon>Betaproteobacteria</taxon>
        <taxon>Burkholderiales</taxon>
        <taxon>Comamonadaceae</taxon>
        <taxon>Polaromonas</taxon>
    </lineage>
</organism>
<evidence type="ECO:0000256" key="1">
    <source>
        <dbReference type="SAM" id="Phobius"/>
    </source>
</evidence>
<keyword evidence="1" id="KW-0472">Membrane</keyword>
<dbReference type="SUPFAM" id="SSF48317">
    <property type="entry name" value="Acid phosphatase/Vanadium-dependent haloperoxidase"/>
    <property type="match status" value="1"/>
</dbReference>
<dbReference type="Proteomes" id="UP000502041">
    <property type="component" value="Chromosome"/>
</dbReference>
<feature type="transmembrane region" description="Helical" evidence="1">
    <location>
        <begin position="163"/>
        <end position="180"/>
    </location>
</feature>
<protein>
    <recommendedName>
        <fullName evidence="2">Phosphatidic acid phosphatase type 2/haloperoxidase domain-containing protein</fullName>
    </recommendedName>
</protein>
<feature type="transmembrane region" description="Helical" evidence="1">
    <location>
        <begin position="106"/>
        <end position="124"/>
    </location>
</feature>
<name>A0A6H2HAL3_9BURK</name>
<gene>
    <name evidence="3" type="ORF">HC248_02118</name>
</gene>
<dbReference type="SMART" id="SM00014">
    <property type="entry name" value="acidPPc"/>
    <property type="match status" value="1"/>
</dbReference>
<feature type="domain" description="Phosphatidic acid phosphatase type 2/haloperoxidase" evidence="2">
    <location>
        <begin position="41"/>
        <end position="148"/>
    </location>
</feature>
<dbReference type="InterPro" id="IPR036938">
    <property type="entry name" value="PAP2/HPO_sf"/>
</dbReference>
<dbReference type="Gene3D" id="1.20.144.10">
    <property type="entry name" value="Phosphatidic acid phosphatase type 2/haloperoxidase"/>
    <property type="match status" value="1"/>
</dbReference>